<evidence type="ECO:0000313" key="8">
    <source>
        <dbReference type="Proteomes" id="UP000483379"/>
    </source>
</evidence>
<feature type="repeat" description="TPR" evidence="6">
    <location>
        <begin position="279"/>
        <end position="312"/>
    </location>
</feature>
<keyword evidence="4" id="KW-0677">Repeat</keyword>
<accession>A0A6M0JWN7</accession>
<protein>
    <submittedName>
        <fullName evidence="7">Tetratricopeptide repeat protein</fullName>
    </submittedName>
</protein>
<feature type="non-terminal residue" evidence="7">
    <location>
        <position position="614"/>
    </location>
</feature>
<dbReference type="EMBL" id="JAAIJQ010000002">
    <property type="protein sequence ID" value="NEV60555.1"/>
    <property type="molecule type" value="Genomic_DNA"/>
</dbReference>
<dbReference type="Pfam" id="PF13424">
    <property type="entry name" value="TPR_12"/>
    <property type="match status" value="1"/>
</dbReference>
<dbReference type="Proteomes" id="UP000483379">
    <property type="component" value="Unassembled WGS sequence"/>
</dbReference>
<proteinExistence type="predicted"/>
<dbReference type="Pfam" id="PF07719">
    <property type="entry name" value="TPR_2"/>
    <property type="match status" value="1"/>
</dbReference>
<dbReference type="PANTHER" id="PTHR44835:SF1">
    <property type="entry name" value="PROTEIN O-GLCNAC TRANSFERASE"/>
    <property type="match status" value="1"/>
</dbReference>
<dbReference type="InterPro" id="IPR011990">
    <property type="entry name" value="TPR-like_helical_dom_sf"/>
</dbReference>
<dbReference type="InterPro" id="IPR013105">
    <property type="entry name" value="TPR_2"/>
</dbReference>
<feature type="repeat" description="TPR" evidence="6">
    <location>
        <begin position="381"/>
        <end position="414"/>
    </location>
</feature>
<dbReference type="PROSITE" id="PS50293">
    <property type="entry name" value="TPR_REGION"/>
    <property type="match status" value="3"/>
</dbReference>
<comment type="pathway">
    <text evidence="1">Protein modification; protein glycosylation.</text>
</comment>
<name>A0A6M0JWN7_9GAMM</name>
<dbReference type="AlphaFoldDB" id="A0A6M0JWN7"/>
<feature type="repeat" description="TPR" evidence="6">
    <location>
        <begin position="313"/>
        <end position="346"/>
    </location>
</feature>
<evidence type="ECO:0000256" key="1">
    <source>
        <dbReference type="ARBA" id="ARBA00004922"/>
    </source>
</evidence>
<dbReference type="SMART" id="SM00028">
    <property type="entry name" value="TPR"/>
    <property type="match status" value="12"/>
</dbReference>
<dbReference type="PANTHER" id="PTHR44835">
    <property type="entry name" value="UDP-N-ACETYLGLUCOSAMINE--PEPTIDE N-ACETYLGLUCOSAMINYLTRANSFERASE SPINDLY-RELATED"/>
    <property type="match status" value="1"/>
</dbReference>
<feature type="repeat" description="TPR" evidence="6">
    <location>
        <begin position="347"/>
        <end position="380"/>
    </location>
</feature>
<dbReference type="Pfam" id="PF13432">
    <property type="entry name" value="TPR_16"/>
    <property type="match status" value="2"/>
</dbReference>
<organism evidence="7 8">
    <name type="scientific">Thiorhodococcus minor</name>
    <dbReference type="NCBI Taxonomy" id="57489"/>
    <lineage>
        <taxon>Bacteria</taxon>
        <taxon>Pseudomonadati</taxon>
        <taxon>Pseudomonadota</taxon>
        <taxon>Gammaproteobacteria</taxon>
        <taxon>Chromatiales</taxon>
        <taxon>Chromatiaceae</taxon>
        <taxon>Thiorhodococcus</taxon>
    </lineage>
</organism>
<dbReference type="SUPFAM" id="SSF48452">
    <property type="entry name" value="TPR-like"/>
    <property type="match status" value="3"/>
</dbReference>
<keyword evidence="5 6" id="KW-0802">TPR repeat</keyword>
<evidence type="ECO:0000256" key="4">
    <source>
        <dbReference type="ARBA" id="ARBA00022737"/>
    </source>
</evidence>
<feature type="repeat" description="TPR" evidence="6">
    <location>
        <begin position="211"/>
        <end position="244"/>
    </location>
</feature>
<reference evidence="7 8" key="1">
    <citation type="submission" date="2020-02" db="EMBL/GenBank/DDBJ databases">
        <title>Genome sequences of Thiorhodococcus mannitoliphagus and Thiorhodococcus minor, purple sulfur photosynthetic bacteria in the gammaproteobacterial family, Chromatiaceae.</title>
        <authorList>
            <person name="Aviles F.A."/>
            <person name="Meyer T.E."/>
            <person name="Kyndt J.A."/>
        </authorList>
    </citation>
    <scope>NUCLEOTIDE SEQUENCE [LARGE SCALE GENOMIC DNA]</scope>
    <source>
        <strain evidence="7 8">DSM 11518</strain>
    </source>
</reference>
<evidence type="ECO:0000256" key="5">
    <source>
        <dbReference type="ARBA" id="ARBA00022803"/>
    </source>
</evidence>
<keyword evidence="3" id="KW-0808">Transferase</keyword>
<dbReference type="RefSeq" id="WP_164450596.1">
    <property type="nucleotide sequence ID" value="NZ_JAAIJQ010000002.1"/>
</dbReference>
<dbReference type="InterPro" id="IPR019734">
    <property type="entry name" value="TPR_rpt"/>
</dbReference>
<evidence type="ECO:0000256" key="3">
    <source>
        <dbReference type="ARBA" id="ARBA00022679"/>
    </source>
</evidence>
<keyword evidence="2" id="KW-0328">Glycosyltransferase</keyword>
<gene>
    <name evidence="7" type="ORF">G3446_01385</name>
</gene>
<keyword evidence="8" id="KW-1185">Reference proteome</keyword>
<comment type="caution">
    <text evidence="7">The sequence shown here is derived from an EMBL/GenBank/DDBJ whole genome shotgun (WGS) entry which is preliminary data.</text>
</comment>
<feature type="repeat" description="TPR" evidence="6">
    <location>
        <begin position="245"/>
        <end position="278"/>
    </location>
</feature>
<dbReference type="Gene3D" id="3.40.50.11380">
    <property type="match status" value="1"/>
</dbReference>
<evidence type="ECO:0000256" key="6">
    <source>
        <dbReference type="PROSITE-ProRule" id="PRU00339"/>
    </source>
</evidence>
<dbReference type="Pfam" id="PF13414">
    <property type="entry name" value="TPR_11"/>
    <property type="match status" value="1"/>
</dbReference>
<feature type="repeat" description="TPR" evidence="6">
    <location>
        <begin position="449"/>
        <end position="482"/>
    </location>
</feature>
<dbReference type="InterPro" id="IPR051939">
    <property type="entry name" value="Glycosyltr_41/O-GlcNAc_trsf"/>
</dbReference>
<dbReference type="GO" id="GO:0016757">
    <property type="term" value="F:glycosyltransferase activity"/>
    <property type="evidence" value="ECO:0007669"/>
    <property type="project" value="UniProtKB-KW"/>
</dbReference>
<dbReference type="Pfam" id="PF14559">
    <property type="entry name" value="TPR_19"/>
    <property type="match status" value="1"/>
</dbReference>
<sequence>MSDTNQASDTKSLLAQAVSQHGAGRLDVAEHLYRAVLAVDAADAEACHGLGALLVERGLSEPGLELLRRAVELAPDKAVYWCGLALALLAALRPDEALRVVDRAENLGLELPSARELRTQIQAAISPRGDPGDAAAAAAAVVSRQAREMVAALADAGRLEEAEAAARGLTERHPSDAFGWKALGTIMTQRHCHDAALSVLRRAVALDAGDAESLNSLATALQRVGRLDEAHAFAERAVALRPDYAEAHYNAALILHEQRRFEEALRGYRLAVEIRPNLALAHNNMGNLLTEMGRRDEALSCFSRALAVAPEYADAHNNLGSCLMGLGRTEESLACFAHALAIEPGHAEAHNNQGNALAAIGRVEEALGCYARAVAARPSYAQAYSNAGNALVSLERLEQAVDCYRRAIALAPDFALAHYNLGNTLRDLDQLGEAVEHYRRALSLQPSSADCLSNLGGVLQDLGEVDEAIACRRQALALEPDDVVAYGGLLFTLNYHPDKSAEEIFAAYRDYERRFGAPLRTGWRGHGNDRDPERRLRLGYVSADLRAHSLRSFLEPLLAHHDHGALELIAYAELARGDGVTERYRGWFDHWVDTRGLSDAALAERIRADAVDIL</sequence>
<feature type="repeat" description="TPR" evidence="6">
    <location>
        <begin position="415"/>
        <end position="448"/>
    </location>
</feature>
<evidence type="ECO:0000313" key="7">
    <source>
        <dbReference type="EMBL" id="NEV60555.1"/>
    </source>
</evidence>
<feature type="repeat" description="TPR" evidence="6">
    <location>
        <begin position="44"/>
        <end position="77"/>
    </location>
</feature>
<evidence type="ECO:0000256" key="2">
    <source>
        <dbReference type="ARBA" id="ARBA00022676"/>
    </source>
</evidence>
<dbReference type="Gene3D" id="1.25.40.10">
    <property type="entry name" value="Tetratricopeptide repeat domain"/>
    <property type="match status" value="5"/>
</dbReference>
<dbReference type="PROSITE" id="PS50005">
    <property type="entry name" value="TPR"/>
    <property type="match status" value="9"/>
</dbReference>